<dbReference type="InterPro" id="IPR004682">
    <property type="entry name" value="TRAP_DctP"/>
</dbReference>
<evidence type="ECO:0000313" key="5">
    <source>
        <dbReference type="Proteomes" id="UP000317652"/>
    </source>
</evidence>
<gene>
    <name evidence="3" type="ORF">SB6408_03774</name>
    <name evidence="4" type="ORF">SB6411_02637</name>
</gene>
<dbReference type="CDD" id="cd13671">
    <property type="entry name" value="PBP2_TRAP_SBP_like_3"/>
    <property type="match status" value="1"/>
</dbReference>
<evidence type="ECO:0000313" key="6">
    <source>
        <dbReference type="Proteomes" id="UP000318370"/>
    </source>
</evidence>
<dbReference type="AlphaFoldDB" id="A0A564LRF1"/>
<reference evidence="5 6" key="1">
    <citation type="submission" date="2019-07" db="EMBL/GenBank/DDBJ databases">
        <authorList>
            <person name="Brisse S."/>
            <person name="Rodrigues C."/>
            <person name="Thorpe H."/>
        </authorList>
    </citation>
    <scope>NUCLEOTIDE SEQUENCE [LARGE SCALE GENOMIC DNA]</scope>
    <source>
        <strain evidence="3">SB6408</strain>
        <strain evidence="4">SB6411</strain>
    </source>
</reference>
<evidence type="ECO:0000313" key="3">
    <source>
        <dbReference type="EMBL" id="VUS44116.1"/>
    </source>
</evidence>
<feature type="signal peptide" evidence="2">
    <location>
        <begin position="1"/>
        <end position="26"/>
    </location>
</feature>
<dbReference type="GO" id="GO:0055085">
    <property type="term" value="P:transmembrane transport"/>
    <property type="evidence" value="ECO:0007669"/>
    <property type="project" value="InterPro"/>
</dbReference>
<dbReference type="Proteomes" id="UP000318370">
    <property type="component" value="Unassembled WGS sequence"/>
</dbReference>
<dbReference type="EMBL" id="CABGGS010000043">
    <property type="protein sequence ID" value="VUS75285.1"/>
    <property type="molecule type" value="Genomic_DNA"/>
</dbReference>
<proteinExistence type="predicted"/>
<accession>A0A564LRF1</accession>
<dbReference type="EMBL" id="CABGHF010000004">
    <property type="protein sequence ID" value="VUS44116.1"/>
    <property type="molecule type" value="Genomic_DNA"/>
</dbReference>
<evidence type="ECO:0000256" key="2">
    <source>
        <dbReference type="SAM" id="SignalP"/>
    </source>
</evidence>
<keyword evidence="5" id="KW-1185">Reference proteome</keyword>
<evidence type="ECO:0000313" key="4">
    <source>
        <dbReference type="EMBL" id="VUS75285.1"/>
    </source>
</evidence>
<dbReference type="PANTHER" id="PTHR33376">
    <property type="match status" value="1"/>
</dbReference>
<dbReference type="PANTHER" id="PTHR33376:SF2">
    <property type="entry name" value="DICARBOXYLATE-BINDING PERIPLASMIC PROTEIN"/>
    <property type="match status" value="1"/>
</dbReference>
<dbReference type="InterPro" id="IPR038404">
    <property type="entry name" value="TRAP_DctP_sf"/>
</dbReference>
<dbReference type="NCBIfam" id="NF037995">
    <property type="entry name" value="TRAP_S1"/>
    <property type="match status" value="1"/>
</dbReference>
<dbReference type="PIRSF" id="PIRSF006470">
    <property type="entry name" value="DctB"/>
    <property type="match status" value="1"/>
</dbReference>
<name>A0A564LRF1_9ENTR</name>
<dbReference type="NCBIfam" id="TIGR00787">
    <property type="entry name" value="dctP"/>
    <property type="match status" value="1"/>
</dbReference>
<sequence length="327" mass="36344">MKTSGRLKISIILLASCILMANSALAKTTLKLSHNQDKSHAVHKAMSYLSEKAKEYSDGDLVIRIYPNATLGNERESLELMNSGALQMVKVNAASLESFASEYSLFSLPFLFKDRDHYYRVLQSDLGKRILKSSESKGFIGLTYYDGGARSLYSNKPITKPEDLAGMKIRVQSSPSAIAMIKALGGVATPMAQGELYTALQQGVVDGGENSTVVYADMRHAEVAKVYSKDEHTMVPDVLVVSTKVLSTLSDKNREALYKAADESMLQMKDVIWPEAEKEAYEKIKAMNAKVIEVDKSEFRQRVKPLYDEFRVKDAQSAKDLDQVENM</sequence>
<organism evidence="3 6">
    <name type="scientific">Klebsiella spallanzanii</name>
    <dbReference type="NCBI Taxonomy" id="2587528"/>
    <lineage>
        <taxon>Bacteria</taxon>
        <taxon>Pseudomonadati</taxon>
        <taxon>Pseudomonadota</taxon>
        <taxon>Gammaproteobacteria</taxon>
        <taxon>Enterobacterales</taxon>
        <taxon>Enterobacteriaceae</taxon>
        <taxon>Klebsiella/Raoultella group</taxon>
        <taxon>Klebsiella</taxon>
    </lineage>
</organism>
<protein>
    <submittedName>
        <fullName evidence="3">Solute-binding protein</fullName>
    </submittedName>
</protein>
<dbReference type="GO" id="GO:0030288">
    <property type="term" value="C:outer membrane-bounded periplasmic space"/>
    <property type="evidence" value="ECO:0007669"/>
    <property type="project" value="InterPro"/>
</dbReference>
<feature type="chain" id="PRO_5022128665" evidence="2">
    <location>
        <begin position="27"/>
        <end position="327"/>
    </location>
</feature>
<dbReference type="InterPro" id="IPR018389">
    <property type="entry name" value="DctP_fam"/>
</dbReference>
<dbReference type="GO" id="GO:0030246">
    <property type="term" value="F:carbohydrate binding"/>
    <property type="evidence" value="ECO:0007669"/>
    <property type="project" value="TreeGrafter"/>
</dbReference>
<dbReference type="Proteomes" id="UP000317652">
    <property type="component" value="Unassembled WGS sequence"/>
</dbReference>
<evidence type="ECO:0000256" key="1">
    <source>
        <dbReference type="ARBA" id="ARBA00022729"/>
    </source>
</evidence>
<dbReference type="SUPFAM" id="SSF53850">
    <property type="entry name" value="Periplasmic binding protein-like II"/>
    <property type="match status" value="1"/>
</dbReference>
<keyword evidence="1 2" id="KW-0732">Signal</keyword>
<dbReference type="Pfam" id="PF03480">
    <property type="entry name" value="DctP"/>
    <property type="match status" value="1"/>
</dbReference>
<dbReference type="Gene3D" id="3.40.190.170">
    <property type="entry name" value="Bacterial extracellular solute-binding protein, family 7"/>
    <property type="match status" value="1"/>
</dbReference>
<dbReference type="RefSeq" id="WP_142462107.1">
    <property type="nucleotide sequence ID" value="NZ_CABGGS010000043.1"/>
</dbReference>